<feature type="domain" description="TonB-dependent receptor plug" evidence="3">
    <location>
        <begin position="982"/>
        <end position="1073"/>
    </location>
</feature>
<feature type="compositionally biased region" description="Basic and acidic residues" evidence="2">
    <location>
        <begin position="366"/>
        <end position="375"/>
    </location>
</feature>
<keyword evidence="4" id="KW-0675">Receptor</keyword>
<evidence type="ECO:0000313" key="5">
    <source>
        <dbReference type="Proteomes" id="UP000274271"/>
    </source>
</evidence>
<protein>
    <submittedName>
        <fullName evidence="4">TonB-dependent receptor</fullName>
    </submittedName>
</protein>
<sequence>MRYTFFIGWITAILLLGSTLMAYGQTTAVLTGYVTDATTGKPMPFANVYVNGSTRGAITDEKGYYALAGVPLGTVEIAASFVGYQPATQKIRFDNTSPQKASFRLQPSVQLLDAVTVRGNPKSWERHLRQFKKLLFGEPFGGQCLLVNSEALNFKEKKEHLYATANEPLIIENQALGYRLIYALQHFDAAPSGSVYSAGTARFEELKPENERQASRFRRNRLTAYQGSIRHLMASLIDNTFQQAGFQVYQEDGTKMIPLERRQITLVAAVSEYKRLIPVQVSTLIQPGRLSTERRLVSPLKLIVFYTHASSNFSPYPDARYAYTEMNLPGGQMQMTVNGVITMPEGMEAKGSMGNDRLSTMLPADWKPEGNEKESLPNGPLATQGKLAPPDASLERITAAFNDRFKVLAPSVFVHIDKPLYATGDRLWMSTYVLDATHYQRTGGQTALHVDLLTSSGKLVQHQWVRIVDGRGQGNFRLSDTLLTGTYRLRAYTDEDEAQRRPAFERSVAIYNLLRNEVSSHTDSVPQPVDVQILPEGGRWIWGLPARLGIKIIQSNGHGLPVAGRIVDDLGTEVVRFKTNQQGMTSVSMEPKPQRTYYAEVAYTNQPQRVPLPRPETEGLLLSADAISDTTRLALTVMSTNRTGLDSVYILIQQHGRMVDQRKIILQNGVAKVSLPMTSWLPGLAQITLYDAIARPHAERLVFVSEFSAPVRVLMSFNKTRYQPREPVVLSVNLNDNGAPALAALSASITDAGQVPEDTADATLQAHLLLTGELRGRIENPNHYVVNHSAETRQALDDLLLTQGWRRVSGTPDPEPPGGISLRGRILNSKNQPLPGAQLTVVSTAVGQSFVKSADADEQGRFRLAGLAITDTIQLMTQFTDRRSKNSLSKEAYLVQEEPGSQWEPLKTTFAPHWPDFRAQLEAIRIRQEANADFYRDKTANVLKEVTVRARKNEERPEDIQRRSLHNTADAVLVFNDKSPVYSNLYEMIQGRLAGVTVTREGAAQAHSYKVFIRGVNSFKSGLQPLYLMDGIPIQDPDGTALMQFNSRDIERIELLKNSGTAGIYGVRGGNGVIAFYSKSARSMQSSAKPQAGLTPIQFIGYPSVQREFYVPRYDTDVPTAPLSAPVDSRDVLYWKPLMQTDGQGHSQLRFPLSDVVQTLRVVIQGITADGRPVLGVQVVRVH</sequence>
<accession>A0A3P1CM30</accession>
<dbReference type="Gene3D" id="2.60.40.1930">
    <property type="match status" value="1"/>
</dbReference>
<dbReference type="Gene3D" id="2.170.130.10">
    <property type="entry name" value="TonB-dependent receptor, plug domain"/>
    <property type="match status" value="1"/>
</dbReference>
<dbReference type="Proteomes" id="UP000274271">
    <property type="component" value="Unassembled WGS sequence"/>
</dbReference>
<keyword evidence="5" id="KW-1185">Reference proteome</keyword>
<dbReference type="Gene3D" id="2.60.40.1120">
    <property type="entry name" value="Carboxypeptidase-like, regulatory domain"/>
    <property type="match status" value="1"/>
</dbReference>
<feature type="region of interest" description="Disordered" evidence="2">
    <location>
        <begin position="365"/>
        <end position="388"/>
    </location>
</feature>
<reference evidence="4 5" key="1">
    <citation type="submission" date="2018-11" db="EMBL/GenBank/DDBJ databases">
        <authorList>
            <person name="Zhou Z."/>
            <person name="Wang G."/>
        </authorList>
    </citation>
    <scope>NUCLEOTIDE SEQUENCE [LARGE SCALE GENOMIC DNA]</scope>
    <source>
        <strain evidence="4 5">KCTC42998</strain>
    </source>
</reference>
<name>A0A3P1CM30_9BACT</name>
<evidence type="ECO:0000256" key="1">
    <source>
        <dbReference type="PROSITE-ProRule" id="PRU01360"/>
    </source>
</evidence>
<dbReference type="InterPro" id="IPR008969">
    <property type="entry name" value="CarboxyPept-like_regulatory"/>
</dbReference>
<dbReference type="InterPro" id="IPR037066">
    <property type="entry name" value="Plug_dom_sf"/>
</dbReference>
<proteinExistence type="inferred from homology"/>
<gene>
    <name evidence="4" type="ORF">EHT87_16785</name>
</gene>
<dbReference type="InterPro" id="IPR039426">
    <property type="entry name" value="TonB-dep_rcpt-like"/>
</dbReference>
<organism evidence="4 5">
    <name type="scientific">Larkinella knui</name>
    <dbReference type="NCBI Taxonomy" id="2025310"/>
    <lineage>
        <taxon>Bacteria</taxon>
        <taxon>Pseudomonadati</taxon>
        <taxon>Bacteroidota</taxon>
        <taxon>Cytophagia</taxon>
        <taxon>Cytophagales</taxon>
        <taxon>Spirosomataceae</taxon>
        <taxon>Larkinella</taxon>
    </lineage>
</organism>
<keyword evidence="1" id="KW-0998">Cell outer membrane</keyword>
<keyword evidence="1" id="KW-0472">Membrane</keyword>
<keyword evidence="1" id="KW-0812">Transmembrane</keyword>
<dbReference type="AlphaFoldDB" id="A0A3P1CM30"/>
<dbReference type="GO" id="GO:0009279">
    <property type="term" value="C:cell outer membrane"/>
    <property type="evidence" value="ECO:0007669"/>
    <property type="project" value="UniProtKB-SubCell"/>
</dbReference>
<dbReference type="EMBL" id="RQJP01000003">
    <property type="protein sequence ID" value="RRB14250.1"/>
    <property type="molecule type" value="Genomic_DNA"/>
</dbReference>
<evidence type="ECO:0000313" key="4">
    <source>
        <dbReference type="EMBL" id="RRB14250.1"/>
    </source>
</evidence>
<dbReference type="Pfam" id="PF13715">
    <property type="entry name" value="CarbopepD_reg_2"/>
    <property type="match status" value="1"/>
</dbReference>
<evidence type="ECO:0000256" key="2">
    <source>
        <dbReference type="SAM" id="MobiDB-lite"/>
    </source>
</evidence>
<comment type="caution">
    <text evidence="4">The sequence shown here is derived from an EMBL/GenBank/DDBJ whole genome shotgun (WGS) entry which is preliminary data.</text>
</comment>
<comment type="similarity">
    <text evidence="1">Belongs to the TonB-dependent receptor family.</text>
</comment>
<evidence type="ECO:0000259" key="3">
    <source>
        <dbReference type="Pfam" id="PF07715"/>
    </source>
</evidence>
<dbReference type="OrthoDB" id="679547at2"/>
<comment type="subcellular location">
    <subcellularLocation>
        <location evidence="1">Cell outer membrane</location>
        <topology evidence="1">Multi-pass membrane protein</topology>
    </subcellularLocation>
</comment>
<dbReference type="InterPro" id="IPR012910">
    <property type="entry name" value="Plug_dom"/>
</dbReference>
<keyword evidence="1" id="KW-0813">Transport</keyword>
<dbReference type="Pfam" id="PF07715">
    <property type="entry name" value="Plug"/>
    <property type="match status" value="1"/>
</dbReference>
<dbReference type="PROSITE" id="PS52016">
    <property type="entry name" value="TONB_DEPENDENT_REC_3"/>
    <property type="match status" value="1"/>
</dbReference>
<dbReference type="SUPFAM" id="SSF56935">
    <property type="entry name" value="Porins"/>
    <property type="match status" value="1"/>
</dbReference>
<keyword evidence="1" id="KW-1134">Transmembrane beta strand</keyword>
<dbReference type="SUPFAM" id="SSF49464">
    <property type="entry name" value="Carboxypeptidase regulatory domain-like"/>
    <property type="match status" value="1"/>
</dbReference>
<dbReference type="RefSeq" id="WP_124908142.1">
    <property type="nucleotide sequence ID" value="NZ_RQJP01000003.1"/>
</dbReference>